<keyword evidence="9" id="KW-1185">Reference proteome</keyword>
<evidence type="ECO:0000256" key="4">
    <source>
        <dbReference type="ARBA" id="ARBA00023136"/>
    </source>
</evidence>
<comment type="caution">
    <text evidence="8">The sequence shown here is derived from an EMBL/GenBank/DDBJ whole genome shotgun (WGS) entry which is preliminary data.</text>
</comment>
<feature type="transmembrane region" description="Helical" evidence="6">
    <location>
        <begin position="257"/>
        <end position="280"/>
    </location>
</feature>
<feature type="transmembrane region" description="Helical" evidence="6">
    <location>
        <begin position="110"/>
        <end position="128"/>
    </location>
</feature>
<dbReference type="Proteomes" id="UP000278440">
    <property type="component" value="Unassembled WGS sequence"/>
</dbReference>
<dbReference type="Gene3D" id="1.20.1250.20">
    <property type="entry name" value="MFS general substrate transporter like domains"/>
    <property type="match status" value="1"/>
</dbReference>
<organism evidence="8 9">
    <name type="scientific">Terracoccus luteus</name>
    <dbReference type="NCBI Taxonomy" id="53356"/>
    <lineage>
        <taxon>Bacteria</taxon>
        <taxon>Bacillati</taxon>
        <taxon>Actinomycetota</taxon>
        <taxon>Actinomycetes</taxon>
        <taxon>Micrococcales</taxon>
        <taxon>Intrasporangiaceae</taxon>
        <taxon>Terracoccus</taxon>
    </lineage>
</organism>
<proteinExistence type="predicted"/>
<dbReference type="EMBL" id="RBXT01000001">
    <property type="protein sequence ID" value="RKT78148.1"/>
    <property type="molecule type" value="Genomic_DNA"/>
</dbReference>
<dbReference type="RefSeq" id="WP_121032283.1">
    <property type="nucleotide sequence ID" value="NZ_RBXT01000001.1"/>
</dbReference>
<feature type="transmembrane region" description="Helical" evidence="6">
    <location>
        <begin position="46"/>
        <end position="66"/>
    </location>
</feature>
<dbReference type="InterPro" id="IPR011701">
    <property type="entry name" value="MFS"/>
</dbReference>
<sequence length="472" mass="48085">MPSPRAGDDTTAAADRDRRAAVPDDVTGAAVEPGGLMSPELRATTIGVIALVSLHAFEALALTTVMPTIARDLDGEALYAMAFTATLAAGIVSIVWSGNLADRRGPRPPLLIGLVLFAAGLVLAGLAPTMHVLIGARVVQGLGAGMTSTALYVLVTRVYPPRLHTAVLAGFSAAWVVPSVAGPFVAGLITQTLGWRWVFGLSLVVLVLASLLLARMVPGLRQDLVPVPWRGRALGCSVVVAGAVLVLNAAAEHVDGRSLAVAAVAAVVLVAAVVPLLPAGTLRLARGLPTDVALRTLAFAAFSGAEIYLPRLLTERDGFGPTLAGLSLTVTGVTWFLGSSVQGRWDARFEVGRTATVALGLMTVSLVAMAALVAVGAPAWTLIAVFPVAGFGIGTLYPRVTAQALGRADDDEQGFVSSALQIGDSSGGASAIALSAIVFAVAGSALPGSYALVIAVMALPVLVATVAARRVR</sequence>
<feature type="region of interest" description="Disordered" evidence="5">
    <location>
        <begin position="1"/>
        <end position="25"/>
    </location>
</feature>
<evidence type="ECO:0000256" key="2">
    <source>
        <dbReference type="ARBA" id="ARBA00022692"/>
    </source>
</evidence>
<keyword evidence="4 6" id="KW-0472">Membrane</keyword>
<protein>
    <submittedName>
        <fullName evidence="8">Putative MFS family arabinose efflux permease</fullName>
    </submittedName>
</protein>
<feature type="transmembrane region" description="Helical" evidence="6">
    <location>
        <begin position="419"/>
        <end position="442"/>
    </location>
</feature>
<dbReference type="AlphaFoldDB" id="A0A495Y2A7"/>
<evidence type="ECO:0000256" key="6">
    <source>
        <dbReference type="SAM" id="Phobius"/>
    </source>
</evidence>
<evidence type="ECO:0000313" key="9">
    <source>
        <dbReference type="Proteomes" id="UP000278440"/>
    </source>
</evidence>
<accession>A0A495Y2A7</accession>
<feature type="transmembrane region" description="Helical" evidence="6">
    <location>
        <begin position="448"/>
        <end position="468"/>
    </location>
</feature>
<reference evidence="8 9" key="1">
    <citation type="submission" date="2018-10" db="EMBL/GenBank/DDBJ databases">
        <title>Sequencing the genomes of 1000 actinobacteria strains.</title>
        <authorList>
            <person name="Klenk H.-P."/>
        </authorList>
    </citation>
    <scope>NUCLEOTIDE SEQUENCE [LARGE SCALE GENOMIC DNA]</scope>
    <source>
        <strain evidence="8 9">DSM 44267</strain>
    </source>
</reference>
<dbReference type="InterPro" id="IPR020846">
    <property type="entry name" value="MFS_dom"/>
</dbReference>
<feature type="domain" description="Major facilitator superfamily (MFS) profile" evidence="7">
    <location>
        <begin position="44"/>
        <end position="472"/>
    </location>
</feature>
<evidence type="ECO:0000313" key="8">
    <source>
        <dbReference type="EMBL" id="RKT78148.1"/>
    </source>
</evidence>
<feature type="transmembrane region" description="Helical" evidence="6">
    <location>
        <begin position="351"/>
        <end position="373"/>
    </location>
</feature>
<gene>
    <name evidence="8" type="ORF">DFJ68_1586</name>
</gene>
<comment type="subcellular location">
    <subcellularLocation>
        <location evidence="1">Cell membrane</location>
        <topology evidence="1">Multi-pass membrane protein</topology>
    </subcellularLocation>
</comment>
<name>A0A495Y2A7_9MICO</name>
<evidence type="ECO:0000256" key="3">
    <source>
        <dbReference type="ARBA" id="ARBA00022989"/>
    </source>
</evidence>
<keyword evidence="3 6" id="KW-1133">Transmembrane helix</keyword>
<dbReference type="OrthoDB" id="9778875at2"/>
<dbReference type="Gene3D" id="1.20.1720.10">
    <property type="entry name" value="Multidrug resistance protein D"/>
    <property type="match status" value="1"/>
</dbReference>
<feature type="transmembrane region" description="Helical" evidence="6">
    <location>
        <begin position="319"/>
        <end position="339"/>
    </location>
</feature>
<dbReference type="SUPFAM" id="SSF103473">
    <property type="entry name" value="MFS general substrate transporter"/>
    <property type="match status" value="1"/>
</dbReference>
<feature type="transmembrane region" description="Helical" evidence="6">
    <location>
        <begin position="195"/>
        <end position="213"/>
    </location>
</feature>
<dbReference type="PANTHER" id="PTHR23501">
    <property type="entry name" value="MAJOR FACILITATOR SUPERFAMILY"/>
    <property type="match status" value="1"/>
</dbReference>
<evidence type="ECO:0000259" key="7">
    <source>
        <dbReference type="PROSITE" id="PS50850"/>
    </source>
</evidence>
<dbReference type="PROSITE" id="PS50850">
    <property type="entry name" value="MFS"/>
    <property type="match status" value="1"/>
</dbReference>
<keyword evidence="2 6" id="KW-0812">Transmembrane</keyword>
<feature type="transmembrane region" description="Helical" evidence="6">
    <location>
        <begin position="233"/>
        <end position="251"/>
    </location>
</feature>
<dbReference type="InterPro" id="IPR036259">
    <property type="entry name" value="MFS_trans_sf"/>
</dbReference>
<dbReference type="PANTHER" id="PTHR23501:SF154">
    <property type="entry name" value="MULTIDRUG-EFFLUX TRANSPORTER RV1634-RELATED"/>
    <property type="match status" value="1"/>
</dbReference>
<evidence type="ECO:0000256" key="5">
    <source>
        <dbReference type="SAM" id="MobiDB-lite"/>
    </source>
</evidence>
<dbReference type="GO" id="GO:0022857">
    <property type="term" value="F:transmembrane transporter activity"/>
    <property type="evidence" value="ECO:0007669"/>
    <property type="project" value="InterPro"/>
</dbReference>
<feature type="transmembrane region" description="Helical" evidence="6">
    <location>
        <begin position="78"/>
        <end position="98"/>
    </location>
</feature>
<feature type="transmembrane region" description="Helical" evidence="6">
    <location>
        <begin position="379"/>
        <end position="398"/>
    </location>
</feature>
<dbReference type="GO" id="GO:0005886">
    <property type="term" value="C:plasma membrane"/>
    <property type="evidence" value="ECO:0007669"/>
    <property type="project" value="UniProtKB-SubCell"/>
</dbReference>
<dbReference type="Pfam" id="PF07690">
    <property type="entry name" value="MFS_1"/>
    <property type="match status" value="1"/>
</dbReference>
<evidence type="ECO:0000256" key="1">
    <source>
        <dbReference type="ARBA" id="ARBA00004651"/>
    </source>
</evidence>
<feature type="transmembrane region" description="Helical" evidence="6">
    <location>
        <begin position="134"/>
        <end position="155"/>
    </location>
</feature>
<feature type="transmembrane region" description="Helical" evidence="6">
    <location>
        <begin position="167"/>
        <end position="189"/>
    </location>
</feature>